<feature type="region of interest" description="Disordered" evidence="6">
    <location>
        <begin position="302"/>
        <end position="332"/>
    </location>
</feature>
<keyword evidence="5 7" id="KW-0472">Membrane</keyword>
<feature type="transmembrane region" description="Helical" evidence="7">
    <location>
        <begin position="264"/>
        <end position="284"/>
    </location>
</feature>
<dbReference type="Pfam" id="PF03631">
    <property type="entry name" value="Virul_fac_BrkB"/>
    <property type="match status" value="1"/>
</dbReference>
<keyword evidence="2" id="KW-1003">Cell membrane</keyword>
<dbReference type="GO" id="GO:0005886">
    <property type="term" value="C:plasma membrane"/>
    <property type="evidence" value="ECO:0007669"/>
    <property type="project" value="UniProtKB-SubCell"/>
</dbReference>
<comment type="subcellular location">
    <subcellularLocation>
        <location evidence="1">Cell membrane</location>
        <topology evidence="1">Multi-pass membrane protein</topology>
    </subcellularLocation>
</comment>
<feature type="transmembrane region" description="Helical" evidence="7">
    <location>
        <begin position="187"/>
        <end position="209"/>
    </location>
</feature>
<dbReference type="PANTHER" id="PTHR30213">
    <property type="entry name" value="INNER MEMBRANE PROTEIN YHJD"/>
    <property type="match status" value="1"/>
</dbReference>
<organism evidence="8">
    <name type="scientific">uncultured Chloroflexota bacterium</name>
    <dbReference type="NCBI Taxonomy" id="166587"/>
    <lineage>
        <taxon>Bacteria</taxon>
        <taxon>Bacillati</taxon>
        <taxon>Chloroflexota</taxon>
        <taxon>environmental samples</taxon>
    </lineage>
</organism>
<evidence type="ECO:0000256" key="2">
    <source>
        <dbReference type="ARBA" id="ARBA00022475"/>
    </source>
</evidence>
<dbReference type="EMBL" id="CADCTC010000248">
    <property type="protein sequence ID" value="CAA9290362.1"/>
    <property type="molecule type" value="Genomic_DNA"/>
</dbReference>
<dbReference type="NCBIfam" id="TIGR00765">
    <property type="entry name" value="yihY_not_rbn"/>
    <property type="match status" value="1"/>
</dbReference>
<feature type="transmembrane region" description="Helical" evidence="7">
    <location>
        <begin position="47"/>
        <end position="70"/>
    </location>
</feature>
<evidence type="ECO:0000256" key="1">
    <source>
        <dbReference type="ARBA" id="ARBA00004651"/>
    </source>
</evidence>
<dbReference type="AlphaFoldDB" id="A0A6J4JXV1"/>
<reference evidence="8" key="1">
    <citation type="submission" date="2020-02" db="EMBL/GenBank/DDBJ databases">
        <authorList>
            <person name="Meier V. D."/>
        </authorList>
    </citation>
    <scope>NUCLEOTIDE SEQUENCE</scope>
    <source>
        <strain evidence="8">AVDCRST_MAG77</strain>
    </source>
</reference>
<feature type="transmembrane region" description="Helical" evidence="7">
    <location>
        <begin position="148"/>
        <end position="175"/>
    </location>
</feature>
<gene>
    <name evidence="8" type="ORF">AVDCRST_MAG77-4666</name>
</gene>
<protein>
    <submittedName>
        <fullName evidence="8">Uncharacterized protein</fullName>
    </submittedName>
</protein>
<keyword evidence="4 7" id="KW-1133">Transmembrane helix</keyword>
<evidence type="ECO:0000256" key="6">
    <source>
        <dbReference type="SAM" id="MobiDB-lite"/>
    </source>
</evidence>
<keyword evidence="3 7" id="KW-0812">Transmembrane</keyword>
<name>A0A6J4JXV1_9CHLR</name>
<dbReference type="InterPro" id="IPR017039">
    <property type="entry name" value="Virul_fac_BrkB"/>
</dbReference>
<dbReference type="PIRSF" id="PIRSF035875">
    <property type="entry name" value="RNase_BN"/>
    <property type="match status" value="1"/>
</dbReference>
<sequence length="332" mass="35737">MGRFAGTLKIQALAVRERLRRHGTLRVLESTVDGAVKDDVLTYAAAMTYYGVFSLFSLLLLATSLVGLALQNNEETRARMLGIVVGYLPQGQEQLSTMITGVIETKGIAAGLGSVSLLWVALGWFQAVDATINPIWGIRKPRPFVKGLVFSLAMSTAIGGVAIASFAATVVANLVVQLFGGDPAGTALWRGVISALSVASVAAVFYVLYRFTPQREVQHGDVWPAALVTALLWEASRLVLAFYIEKTNMVTVYGPVGAMMALLFWIYVASNIILIGAELSYAIAKERRNLGPEREMQVMAPPGEQPSIKFAPQVGRGLTTPLGEDEPTRPPL</sequence>
<feature type="transmembrane region" description="Helical" evidence="7">
    <location>
        <begin position="221"/>
        <end position="244"/>
    </location>
</feature>
<evidence type="ECO:0000256" key="5">
    <source>
        <dbReference type="ARBA" id="ARBA00023136"/>
    </source>
</evidence>
<evidence type="ECO:0000256" key="4">
    <source>
        <dbReference type="ARBA" id="ARBA00022989"/>
    </source>
</evidence>
<dbReference type="PANTHER" id="PTHR30213:SF0">
    <property type="entry name" value="UPF0761 MEMBRANE PROTEIN YIHY"/>
    <property type="match status" value="1"/>
</dbReference>
<evidence type="ECO:0000256" key="7">
    <source>
        <dbReference type="SAM" id="Phobius"/>
    </source>
</evidence>
<accession>A0A6J4JXV1</accession>
<proteinExistence type="predicted"/>
<evidence type="ECO:0000256" key="3">
    <source>
        <dbReference type="ARBA" id="ARBA00022692"/>
    </source>
</evidence>
<evidence type="ECO:0000313" key="8">
    <source>
        <dbReference type="EMBL" id="CAA9290362.1"/>
    </source>
</evidence>